<sequence length="265" mass="29801">MSESEKKALAEKQTHSLLKQQQVFTTQTRFNEAVTRASFVVAHKIAQDCLLACSDILCPKETKTFDCVSLSRRTITRRVEEISADLHGQVKDECRDCICFSLALDESTDTKDTAQLLIFIRTIDFNFKILEELASMEPLKSTTTGTDLLKAVNVCIGKLGISWDKLVSVTTDSSPNLKGKHIGLLKKLQDQLHIENPDQNIIFLHCIIHQHALCKSALGLTNVSDVVTKVVNYIKARGLNHRQFQAFLRDMEAPYADVPYHTKAR</sequence>
<gene>
    <name evidence="1" type="ORF">LOD99_8783</name>
</gene>
<dbReference type="EMBL" id="JAKMXF010000342">
    <property type="protein sequence ID" value="KAI6647517.1"/>
    <property type="molecule type" value="Genomic_DNA"/>
</dbReference>
<proteinExistence type="predicted"/>
<evidence type="ECO:0000313" key="1">
    <source>
        <dbReference type="EMBL" id="KAI6647517.1"/>
    </source>
</evidence>
<dbReference type="PANTHER" id="PTHR45913">
    <property type="entry name" value="EPM2A-INTERACTING PROTEIN 1"/>
    <property type="match status" value="1"/>
</dbReference>
<reference evidence="1 2" key="1">
    <citation type="journal article" date="2023" name="BMC Biol.">
        <title>The compact genome of the sponge Oopsacas minuta (Hexactinellida) is lacking key metazoan core genes.</title>
        <authorList>
            <person name="Santini S."/>
            <person name="Schenkelaars Q."/>
            <person name="Jourda C."/>
            <person name="Duchesne M."/>
            <person name="Belahbib H."/>
            <person name="Rocher C."/>
            <person name="Selva M."/>
            <person name="Riesgo A."/>
            <person name="Vervoort M."/>
            <person name="Leys S.P."/>
            <person name="Kodjabachian L."/>
            <person name="Le Bivic A."/>
            <person name="Borchiellini C."/>
            <person name="Claverie J.M."/>
            <person name="Renard E."/>
        </authorList>
    </citation>
    <scope>NUCLEOTIDE SEQUENCE [LARGE SCALE GENOMIC DNA]</scope>
    <source>
        <strain evidence="1">SPO-2</strain>
    </source>
</reference>
<dbReference type="PANTHER" id="PTHR45913:SF9">
    <property type="entry name" value="GENERAL TRANSCRIPTION FACTOR II-I REPEAT DOMAIN-CONTAINING PROTEIN 2-LIKE-RELATED"/>
    <property type="match status" value="1"/>
</dbReference>
<accession>A0AAV7JFF6</accession>
<evidence type="ECO:0000313" key="2">
    <source>
        <dbReference type="Proteomes" id="UP001165289"/>
    </source>
</evidence>
<keyword evidence="2" id="KW-1185">Reference proteome</keyword>
<dbReference type="AlphaFoldDB" id="A0AAV7JFF6"/>
<comment type="caution">
    <text evidence="1">The sequence shown here is derived from an EMBL/GenBank/DDBJ whole genome shotgun (WGS) entry which is preliminary data.</text>
</comment>
<dbReference type="Proteomes" id="UP001165289">
    <property type="component" value="Unassembled WGS sequence"/>
</dbReference>
<name>A0AAV7JFF6_9METZ</name>
<organism evidence="1 2">
    <name type="scientific">Oopsacas minuta</name>
    <dbReference type="NCBI Taxonomy" id="111878"/>
    <lineage>
        <taxon>Eukaryota</taxon>
        <taxon>Metazoa</taxon>
        <taxon>Porifera</taxon>
        <taxon>Hexactinellida</taxon>
        <taxon>Hexasterophora</taxon>
        <taxon>Lyssacinosida</taxon>
        <taxon>Leucopsacidae</taxon>
        <taxon>Oopsacas</taxon>
    </lineage>
</organism>
<protein>
    <submittedName>
        <fullName evidence="1">General transcription factor II-I repeat domain-containing protein 2-like</fullName>
    </submittedName>
</protein>